<dbReference type="GO" id="GO:0046872">
    <property type="term" value="F:metal ion binding"/>
    <property type="evidence" value="ECO:0007669"/>
    <property type="project" value="UniProtKB-KW"/>
</dbReference>
<dbReference type="Proteomes" id="UP000243406">
    <property type="component" value="Unassembled WGS sequence"/>
</dbReference>
<evidence type="ECO:0000256" key="3">
    <source>
        <dbReference type="ARBA" id="ARBA00022723"/>
    </source>
</evidence>
<evidence type="ECO:0000259" key="8">
    <source>
        <dbReference type="Pfam" id="PF03460"/>
    </source>
</evidence>
<dbReference type="AlphaFoldDB" id="A0A1T5BFL0"/>
<dbReference type="GO" id="GO:0051539">
    <property type="term" value="F:4 iron, 4 sulfur cluster binding"/>
    <property type="evidence" value="ECO:0007669"/>
    <property type="project" value="UniProtKB-KW"/>
</dbReference>
<dbReference type="PANTHER" id="PTHR43809">
    <property type="entry name" value="NITRITE REDUCTASE (NADH) LARGE SUBUNIT"/>
    <property type="match status" value="1"/>
</dbReference>
<dbReference type="RefSeq" id="WP_079589453.1">
    <property type="nucleotide sequence ID" value="NZ_FUYN01000003.1"/>
</dbReference>
<keyword evidence="3" id="KW-0479">Metal-binding</keyword>
<dbReference type="InterPro" id="IPR045854">
    <property type="entry name" value="NO2/SO3_Rdtase_4Fe4S_sf"/>
</dbReference>
<dbReference type="EMBL" id="FUYN01000003">
    <property type="protein sequence ID" value="SKB46091.1"/>
    <property type="molecule type" value="Genomic_DNA"/>
</dbReference>
<evidence type="ECO:0000256" key="4">
    <source>
        <dbReference type="ARBA" id="ARBA00023002"/>
    </source>
</evidence>
<evidence type="ECO:0000313" key="9">
    <source>
        <dbReference type="EMBL" id="SKB46091.1"/>
    </source>
</evidence>
<evidence type="ECO:0000259" key="7">
    <source>
        <dbReference type="Pfam" id="PF01077"/>
    </source>
</evidence>
<dbReference type="Gene3D" id="3.30.413.10">
    <property type="entry name" value="Sulfite Reductase Hemoprotein, domain 1"/>
    <property type="match status" value="1"/>
</dbReference>
<keyword evidence="5" id="KW-0408">Iron</keyword>
<dbReference type="OrthoDB" id="9800558at2"/>
<dbReference type="SUPFAM" id="SSF56014">
    <property type="entry name" value="Nitrite and sulphite reductase 4Fe-4S domain-like"/>
    <property type="match status" value="1"/>
</dbReference>
<gene>
    <name evidence="9" type="ORF">SAMN02745120_1593</name>
</gene>
<organism evidence="9 10">
    <name type="scientific">Acetoanaerobium noterae</name>
    <dbReference type="NCBI Taxonomy" id="745369"/>
    <lineage>
        <taxon>Bacteria</taxon>
        <taxon>Bacillati</taxon>
        <taxon>Bacillota</taxon>
        <taxon>Clostridia</taxon>
        <taxon>Peptostreptococcales</taxon>
        <taxon>Filifactoraceae</taxon>
        <taxon>Acetoanaerobium</taxon>
    </lineage>
</organism>
<keyword evidence="10" id="KW-1185">Reference proteome</keyword>
<dbReference type="InterPro" id="IPR006067">
    <property type="entry name" value="NO2/SO3_Rdtase_4Fe4S_dom"/>
</dbReference>
<keyword evidence="4" id="KW-0560">Oxidoreductase</keyword>
<proteinExistence type="predicted"/>
<feature type="domain" description="Nitrite/Sulfite reductase ferredoxin-like" evidence="8">
    <location>
        <begin position="12"/>
        <end position="74"/>
    </location>
</feature>
<dbReference type="PANTHER" id="PTHR43809:SF1">
    <property type="entry name" value="NITRITE REDUCTASE (NADH) LARGE SUBUNIT"/>
    <property type="match status" value="1"/>
</dbReference>
<keyword evidence="1" id="KW-0004">4Fe-4S</keyword>
<evidence type="ECO:0000256" key="5">
    <source>
        <dbReference type="ARBA" id="ARBA00023004"/>
    </source>
</evidence>
<dbReference type="GO" id="GO:0020037">
    <property type="term" value="F:heme binding"/>
    <property type="evidence" value="ECO:0007669"/>
    <property type="project" value="InterPro"/>
</dbReference>
<dbReference type="Pfam" id="PF01077">
    <property type="entry name" value="NIR_SIR"/>
    <property type="match status" value="1"/>
</dbReference>
<evidence type="ECO:0000256" key="6">
    <source>
        <dbReference type="ARBA" id="ARBA00023014"/>
    </source>
</evidence>
<protein>
    <submittedName>
        <fullName evidence="9">Nitrite/Sulfite reductase ferredoxin-like half domain-containing protein</fullName>
    </submittedName>
</protein>
<reference evidence="10" key="1">
    <citation type="submission" date="2017-02" db="EMBL/GenBank/DDBJ databases">
        <authorList>
            <person name="Varghese N."/>
            <person name="Submissions S."/>
        </authorList>
    </citation>
    <scope>NUCLEOTIDE SEQUENCE [LARGE SCALE GENOMIC DNA]</scope>
    <source>
        <strain evidence="10">ATCC 35199</strain>
    </source>
</reference>
<feature type="domain" description="Nitrite/sulphite reductase 4Fe-4S" evidence="7">
    <location>
        <begin position="86"/>
        <end position="223"/>
    </location>
</feature>
<sequence>MPQVAYGNLQKIKNGKRLYSITPRIPGGFVSATNLEKFAEVARKYKCSIKLTSGQRIMLIGLKEEDVAKAYEDLGLEPAVKSQYSVKNVEICPGEICKRSRQNSLALGLRLERRFYGAPAPNRTKIGVVGCLNACTSVHAKDIGVLANEEGFIVIAGGSAGYHPRLSDKIAENLTADEAYMMVEAVYDYYCEIAPMGEKLGNTIDRVGLDKFIEDVKKIYEKKKIGGQNE</sequence>
<keyword evidence="6" id="KW-0411">Iron-sulfur</keyword>
<dbReference type="InterPro" id="IPR052034">
    <property type="entry name" value="NasD-like"/>
</dbReference>
<evidence type="ECO:0000313" key="10">
    <source>
        <dbReference type="Proteomes" id="UP000243406"/>
    </source>
</evidence>
<dbReference type="Pfam" id="PF03460">
    <property type="entry name" value="NIR_SIR_ferr"/>
    <property type="match status" value="1"/>
</dbReference>
<dbReference type="InterPro" id="IPR005117">
    <property type="entry name" value="NiRdtase/SiRdtase_haem-b_fer"/>
</dbReference>
<dbReference type="GO" id="GO:0016491">
    <property type="term" value="F:oxidoreductase activity"/>
    <property type="evidence" value="ECO:0007669"/>
    <property type="project" value="UniProtKB-KW"/>
</dbReference>
<dbReference type="InterPro" id="IPR036136">
    <property type="entry name" value="Nit/Sulf_reduc_fer-like_dom_sf"/>
</dbReference>
<dbReference type="PROSITE" id="PS00365">
    <property type="entry name" value="NIR_SIR"/>
    <property type="match status" value="1"/>
</dbReference>
<dbReference type="InterPro" id="IPR017220">
    <property type="entry name" value="Sulphite_reductase_assimil"/>
</dbReference>
<evidence type="ECO:0000256" key="1">
    <source>
        <dbReference type="ARBA" id="ARBA00022485"/>
    </source>
</evidence>
<accession>A0A1T5BFL0</accession>
<evidence type="ECO:0000256" key="2">
    <source>
        <dbReference type="ARBA" id="ARBA00022617"/>
    </source>
</evidence>
<dbReference type="SUPFAM" id="SSF55124">
    <property type="entry name" value="Nitrite/Sulfite reductase N-terminal domain-like"/>
    <property type="match status" value="1"/>
</dbReference>
<dbReference type="PIRSF" id="PIRSF037487">
    <property type="entry name" value="Sulfite_red_assimil"/>
    <property type="match status" value="1"/>
</dbReference>
<dbReference type="InterPro" id="IPR006066">
    <property type="entry name" value="NO2/SO3_Rdtase_FeS/sirohaem_BS"/>
</dbReference>
<keyword evidence="2" id="KW-0349">Heme</keyword>
<name>A0A1T5BFL0_9FIRM</name>